<dbReference type="PROSITE" id="PS51186">
    <property type="entry name" value="GNAT"/>
    <property type="match status" value="1"/>
</dbReference>
<keyword evidence="3" id="KW-1185">Reference proteome</keyword>
<evidence type="ECO:0000259" key="1">
    <source>
        <dbReference type="PROSITE" id="PS51186"/>
    </source>
</evidence>
<organism evidence="2 3">
    <name type="scientific">Endozoicomonas gorgoniicola</name>
    <dbReference type="NCBI Taxonomy" id="1234144"/>
    <lineage>
        <taxon>Bacteria</taxon>
        <taxon>Pseudomonadati</taxon>
        <taxon>Pseudomonadota</taxon>
        <taxon>Gammaproteobacteria</taxon>
        <taxon>Oceanospirillales</taxon>
        <taxon>Endozoicomonadaceae</taxon>
        <taxon>Endozoicomonas</taxon>
    </lineage>
</organism>
<evidence type="ECO:0000313" key="2">
    <source>
        <dbReference type="EMBL" id="MCW7551627.1"/>
    </source>
</evidence>
<dbReference type="Pfam" id="PF00583">
    <property type="entry name" value="Acetyltransf_1"/>
    <property type="match status" value="1"/>
</dbReference>
<dbReference type="InterPro" id="IPR000182">
    <property type="entry name" value="GNAT_dom"/>
</dbReference>
<feature type="domain" description="N-acetyltransferase" evidence="1">
    <location>
        <begin position="31"/>
        <end position="177"/>
    </location>
</feature>
<accession>A0ABT3MQJ6</accession>
<evidence type="ECO:0000313" key="3">
    <source>
        <dbReference type="Proteomes" id="UP001209854"/>
    </source>
</evidence>
<dbReference type="PANTHER" id="PTHR43328:SF1">
    <property type="entry name" value="N-ACETYLTRANSFERASE DOMAIN-CONTAINING PROTEIN"/>
    <property type="match status" value="1"/>
</dbReference>
<dbReference type="PANTHER" id="PTHR43328">
    <property type="entry name" value="ACETYLTRANSFERASE-RELATED"/>
    <property type="match status" value="1"/>
</dbReference>
<dbReference type="Gene3D" id="3.40.630.30">
    <property type="match status" value="1"/>
</dbReference>
<dbReference type="CDD" id="cd04301">
    <property type="entry name" value="NAT_SF"/>
    <property type="match status" value="1"/>
</dbReference>
<dbReference type="InterPro" id="IPR016181">
    <property type="entry name" value="Acyl_CoA_acyltransferase"/>
</dbReference>
<protein>
    <submittedName>
        <fullName evidence="2">GNAT family N-acetyltransferase</fullName>
    </submittedName>
</protein>
<dbReference type="RefSeq" id="WP_262566660.1">
    <property type="nucleotide sequence ID" value="NZ_JAPFCC010000001.1"/>
</dbReference>
<sequence>MKIIEARKTDLNSFFIYLEEHLLENGENADFLFQPVSRNQKKLAESTKDKFTIAFSNEFGESGWRKLWVAKDESGKIRGHIDLRPHSDVNCQHRVLLGMGVDSLYRKQGIGTELIKTAINFCQENKVIDWLDLCVLSENTPARNLYLKNGFSIVGEFQDQYRIDGQSISETAMTMGV</sequence>
<dbReference type="SUPFAM" id="SSF55729">
    <property type="entry name" value="Acyl-CoA N-acyltransferases (Nat)"/>
    <property type="match status" value="1"/>
</dbReference>
<comment type="caution">
    <text evidence="2">The sequence shown here is derived from an EMBL/GenBank/DDBJ whole genome shotgun (WGS) entry which is preliminary data.</text>
</comment>
<proteinExistence type="predicted"/>
<dbReference type="EMBL" id="JAPFCC010000001">
    <property type="protein sequence ID" value="MCW7551627.1"/>
    <property type="molecule type" value="Genomic_DNA"/>
</dbReference>
<gene>
    <name evidence="2" type="ORF">NX722_02995</name>
</gene>
<name>A0ABT3MQJ6_9GAMM</name>
<dbReference type="Proteomes" id="UP001209854">
    <property type="component" value="Unassembled WGS sequence"/>
</dbReference>
<reference evidence="2 3" key="1">
    <citation type="submission" date="2022-10" db="EMBL/GenBank/DDBJ databases">
        <title>High-quality genome sequences of two octocoral-associated bacteria, Endozoicomonas euniceicola EF212 and Endozoicomonas gorgoniicola PS125.</title>
        <authorList>
            <person name="Chiou Y.-J."/>
            <person name="Chen Y.-H."/>
        </authorList>
    </citation>
    <scope>NUCLEOTIDE SEQUENCE [LARGE SCALE GENOMIC DNA]</scope>
    <source>
        <strain evidence="2 3">PS125</strain>
    </source>
</reference>